<feature type="region of interest" description="Disordered" evidence="1">
    <location>
        <begin position="1"/>
        <end position="31"/>
    </location>
</feature>
<proteinExistence type="predicted"/>
<evidence type="ECO:0000313" key="3">
    <source>
        <dbReference type="EMBL" id="CAL4765679.1"/>
    </source>
</evidence>
<evidence type="ECO:0000313" key="2">
    <source>
        <dbReference type="EMBL" id="CAI3978367.1"/>
    </source>
</evidence>
<comment type="caution">
    <text evidence="2">The sequence shown here is derived from an EMBL/GenBank/DDBJ whole genome shotgun (WGS) entry which is preliminary data.</text>
</comment>
<organism evidence="2">
    <name type="scientific">Cladocopium goreaui</name>
    <dbReference type="NCBI Taxonomy" id="2562237"/>
    <lineage>
        <taxon>Eukaryota</taxon>
        <taxon>Sar</taxon>
        <taxon>Alveolata</taxon>
        <taxon>Dinophyceae</taxon>
        <taxon>Suessiales</taxon>
        <taxon>Symbiodiniaceae</taxon>
        <taxon>Cladocopium</taxon>
    </lineage>
</organism>
<reference evidence="2" key="1">
    <citation type="submission" date="2022-10" db="EMBL/GenBank/DDBJ databases">
        <authorList>
            <person name="Chen Y."/>
            <person name="Dougan E. K."/>
            <person name="Chan C."/>
            <person name="Rhodes N."/>
            <person name="Thang M."/>
        </authorList>
    </citation>
    <scope>NUCLEOTIDE SEQUENCE</scope>
</reference>
<dbReference type="AlphaFoldDB" id="A0A9P1FLF9"/>
<dbReference type="EMBL" id="CAMXCT020000405">
    <property type="protein sequence ID" value="CAL1131742.1"/>
    <property type="molecule type" value="Genomic_DNA"/>
</dbReference>
<dbReference type="EMBL" id="CAMXCT030000405">
    <property type="protein sequence ID" value="CAL4765679.1"/>
    <property type="molecule type" value="Genomic_DNA"/>
</dbReference>
<feature type="compositionally biased region" description="Basic and acidic residues" evidence="1">
    <location>
        <begin position="17"/>
        <end position="26"/>
    </location>
</feature>
<gene>
    <name evidence="2" type="ORF">C1SCF055_LOCUS6424</name>
</gene>
<evidence type="ECO:0000256" key="1">
    <source>
        <dbReference type="SAM" id="MobiDB-lite"/>
    </source>
</evidence>
<name>A0A9P1FLF9_9DINO</name>
<accession>A0A9P1FLF9</accession>
<feature type="non-terminal residue" evidence="2">
    <location>
        <position position="1"/>
    </location>
</feature>
<sequence length="139" mass="15163">MEPESSAPFPSTWQDVAQERPMESSKDTSSVAEQLVDRFEQMLALRDRELFRRLEETMGRMTTKAVPLGPVPGLPASPRVTSITWASGDSTAGTVPATSTQTRGTAQSRCASRAAVEMKLRELCEMSKAAESVYNVIPV</sequence>
<dbReference type="EMBL" id="CAMXCT010000405">
    <property type="protein sequence ID" value="CAI3978367.1"/>
    <property type="molecule type" value="Genomic_DNA"/>
</dbReference>
<feature type="region of interest" description="Disordered" evidence="1">
    <location>
        <begin position="84"/>
        <end position="106"/>
    </location>
</feature>
<protein>
    <submittedName>
        <fullName evidence="2">Uncharacterized protein</fullName>
    </submittedName>
</protein>
<evidence type="ECO:0000313" key="4">
    <source>
        <dbReference type="Proteomes" id="UP001152797"/>
    </source>
</evidence>
<reference evidence="3 4" key="2">
    <citation type="submission" date="2024-05" db="EMBL/GenBank/DDBJ databases">
        <authorList>
            <person name="Chen Y."/>
            <person name="Shah S."/>
            <person name="Dougan E. K."/>
            <person name="Thang M."/>
            <person name="Chan C."/>
        </authorList>
    </citation>
    <scope>NUCLEOTIDE SEQUENCE [LARGE SCALE GENOMIC DNA]</scope>
</reference>
<keyword evidence="4" id="KW-1185">Reference proteome</keyword>
<dbReference type="Proteomes" id="UP001152797">
    <property type="component" value="Unassembled WGS sequence"/>
</dbReference>